<keyword evidence="1" id="KW-0472">Membrane</keyword>
<name>W4LF90_ENTF1</name>
<evidence type="ECO:0000256" key="1">
    <source>
        <dbReference type="SAM" id="Phobius"/>
    </source>
</evidence>
<dbReference type="HOGENOM" id="CLU_1451953_0_0_7"/>
<evidence type="ECO:0000313" key="2">
    <source>
        <dbReference type="EMBL" id="ETW96584.1"/>
    </source>
</evidence>
<keyword evidence="1" id="KW-1133">Transmembrane helix</keyword>
<keyword evidence="1" id="KW-0812">Transmembrane</keyword>
<dbReference type="EMBL" id="AZHW01000769">
    <property type="protein sequence ID" value="ETW96584.1"/>
    <property type="molecule type" value="Genomic_DNA"/>
</dbReference>
<gene>
    <name evidence="2" type="ORF">ETSY1_26050</name>
</gene>
<feature type="transmembrane region" description="Helical" evidence="1">
    <location>
        <begin position="41"/>
        <end position="59"/>
    </location>
</feature>
<feature type="transmembrane region" description="Helical" evidence="1">
    <location>
        <begin position="12"/>
        <end position="35"/>
    </location>
</feature>
<keyword evidence="3" id="KW-1185">Reference proteome</keyword>
<accession>W4LF90</accession>
<dbReference type="Proteomes" id="UP000019141">
    <property type="component" value="Unassembled WGS sequence"/>
</dbReference>
<dbReference type="AlphaFoldDB" id="W4LF90"/>
<proteinExistence type="predicted"/>
<organism evidence="2 3">
    <name type="scientific">Entotheonella factor</name>
    <dbReference type="NCBI Taxonomy" id="1429438"/>
    <lineage>
        <taxon>Bacteria</taxon>
        <taxon>Pseudomonadati</taxon>
        <taxon>Nitrospinota/Tectimicrobiota group</taxon>
        <taxon>Candidatus Tectimicrobiota</taxon>
        <taxon>Candidatus Entotheonellia</taxon>
        <taxon>Candidatus Entotheonellales</taxon>
        <taxon>Candidatus Entotheonellaceae</taxon>
        <taxon>Candidatus Entotheonella</taxon>
    </lineage>
</organism>
<evidence type="ECO:0000313" key="3">
    <source>
        <dbReference type="Proteomes" id="UP000019141"/>
    </source>
</evidence>
<comment type="caution">
    <text evidence="2">The sequence shown here is derived from an EMBL/GenBank/DDBJ whole genome shotgun (WGS) entry which is preliminary data.</text>
</comment>
<sequence length="186" mass="21659">MRTASDPLPLGVRLLHDISTLAVMALIAVPIYLLLNHFWRSLILLIAFYGLLSFTFLRLGRYVRRVMRRLPAEIPPWRAMPAPLRPPRSGIQDAYTSSEVLRHVRKDPHYVQDVLKPRLRQLVTYRLNGSLDQTFEDLDASQLARVDEELLHYLARPEPTGWWATYRYRSQRLRDMLAALQSVEAL</sequence>
<reference evidence="2 3" key="1">
    <citation type="journal article" date="2014" name="Nature">
        <title>An environmental bacterial taxon with a large and distinct metabolic repertoire.</title>
        <authorList>
            <person name="Wilson M.C."/>
            <person name="Mori T."/>
            <person name="Ruckert C."/>
            <person name="Uria A.R."/>
            <person name="Helf M.J."/>
            <person name="Takada K."/>
            <person name="Gernert C."/>
            <person name="Steffens U.A."/>
            <person name="Heycke N."/>
            <person name="Schmitt S."/>
            <person name="Rinke C."/>
            <person name="Helfrich E.J."/>
            <person name="Brachmann A.O."/>
            <person name="Gurgui C."/>
            <person name="Wakimoto T."/>
            <person name="Kracht M."/>
            <person name="Crusemann M."/>
            <person name="Hentschel U."/>
            <person name="Abe I."/>
            <person name="Matsunaga S."/>
            <person name="Kalinowski J."/>
            <person name="Takeyama H."/>
            <person name="Piel J."/>
        </authorList>
    </citation>
    <scope>NUCLEOTIDE SEQUENCE [LARGE SCALE GENOMIC DNA]</scope>
    <source>
        <strain evidence="3">TSY1</strain>
    </source>
</reference>
<protein>
    <submittedName>
        <fullName evidence="2">Uncharacterized protein</fullName>
    </submittedName>
</protein>